<comment type="caution">
    <text evidence="2">The sequence shown here is derived from an EMBL/GenBank/DDBJ whole genome shotgun (WGS) entry which is preliminary data.</text>
</comment>
<keyword evidence="3" id="KW-1185">Reference proteome</keyword>
<evidence type="ECO:0000259" key="1">
    <source>
        <dbReference type="PROSITE" id="PS51518"/>
    </source>
</evidence>
<protein>
    <recommendedName>
        <fullName evidence="1">SGF29 C-terminal domain-containing protein</fullName>
    </recommendedName>
</protein>
<sequence>MINKLIPQIKQTKEKIHSLNEKIKQMAEHESHFLSNQDESQYNEINRTYHLIFGGFQDSIEAVQQMVNVLKVLRDEFNTSPSDELQLPTTEKIKQMLRSFFKGSIKTKASPLPLYCGCYAYKLKDLKEGNFICARIISSDNKPHYYLYIVAKYANDICEAYDPEKADTEMKLISLKEGEWTPLPTVIPERPLKRWEHSKDSEVLSLFQEDDEWTTEFYPAKVLVIPWQRQNEDIRGYELEFEGSSSKHIVPENFIVQYSKMWKEADKKLAEMSQ</sequence>
<evidence type="ECO:0000313" key="2">
    <source>
        <dbReference type="EMBL" id="KAK8889710.1"/>
    </source>
</evidence>
<reference evidence="2 3" key="1">
    <citation type="submission" date="2024-04" db="EMBL/GenBank/DDBJ databases">
        <title>Tritrichomonas musculus Genome.</title>
        <authorList>
            <person name="Alves-Ferreira E."/>
            <person name="Grigg M."/>
            <person name="Lorenzi H."/>
            <person name="Galac M."/>
        </authorList>
    </citation>
    <scope>NUCLEOTIDE SEQUENCE [LARGE SCALE GENOMIC DNA]</scope>
    <source>
        <strain evidence="2 3">EAF2021</strain>
    </source>
</reference>
<accession>A0ABR2KEZ7</accession>
<dbReference type="Pfam" id="PF07039">
    <property type="entry name" value="SGF29_Tudor"/>
    <property type="match status" value="1"/>
</dbReference>
<dbReference type="InterPro" id="IPR010750">
    <property type="entry name" value="SGF29_tudor-like_dom"/>
</dbReference>
<name>A0ABR2KEZ7_9EUKA</name>
<evidence type="ECO:0000313" key="3">
    <source>
        <dbReference type="Proteomes" id="UP001470230"/>
    </source>
</evidence>
<organism evidence="2 3">
    <name type="scientific">Tritrichomonas musculus</name>
    <dbReference type="NCBI Taxonomy" id="1915356"/>
    <lineage>
        <taxon>Eukaryota</taxon>
        <taxon>Metamonada</taxon>
        <taxon>Parabasalia</taxon>
        <taxon>Tritrichomonadida</taxon>
        <taxon>Tritrichomonadidae</taxon>
        <taxon>Tritrichomonas</taxon>
    </lineage>
</organism>
<dbReference type="EMBL" id="JAPFFF010000005">
    <property type="protein sequence ID" value="KAK8889710.1"/>
    <property type="molecule type" value="Genomic_DNA"/>
</dbReference>
<proteinExistence type="predicted"/>
<dbReference type="PROSITE" id="PS51518">
    <property type="entry name" value="SGF29_C"/>
    <property type="match status" value="1"/>
</dbReference>
<gene>
    <name evidence="2" type="ORF">M9Y10_034463</name>
</gene>
<dbReference type="Proteomes" id="UP001470230">
    <property type="component" value="Unassembled WGS sequence"/>
</dbReference>
<feature type="domain" description="SGF29 C-terminal" evidence="1">
    <location>
        <begin position="122"/>
        <end position="264"/>
    </location>
</feature>
<dbReference type="Gene3D" id="2.30.30.140">
    <property type="match status" value="1"/>
</dbReference>